<dbReference type="InterPro" id="IPR007167">
    <property type="entry name" value="Fe-transptr_FeoA-like"/>
</dbReference>
<dbReference type="Pfam" id="PF04023">
    <property type="entry name" value="FeoA"/>
    <property type="match status" value="1"/>
</dbReference>
<dbReference type="Proteomes" id="UP000093281">
    <property type="component" value="Unassembled WGS sequence"/>
</dbReference>
<evidence type="ECO:0000313" key="4">
    <source>
        <dbReference type="Proteomes" id="UP000093281"/>
    </source>
</evidence>
<dbReference type="SUPFAM" id="SSF50037">
    <property type="entry name" value="C-terminal domain of transcriptional repressors"/>
    <property type="match status" value="1"/>
</dbReference>
<dbReference type="PANTHER" id="PTHR42954">
    <property type="entry name" value="FE(2+) TRANSPORT PROTEIN A"/>
    <property type="match status" value="1"/>
</dbReference>
<dbReference type="RefSeq" id="WP_066184706.1">
    <property type="nucleotide sequence ID" value="NZ_LCUJ01000008.1"/>
</dbReference>
<feature type="domain" description="Ferrous iron transporter FeoA-like" evidence="2">
    <location>
        <begin position="1"/>
        <end position="73"/>
    </location>
</feature>
<comment type="caution">
    <text evidence="3">The sequence shown here is derived from an EMBL/GenBank/DDBJ whole genome shotgun (WGS) entry which is preliminary data.</text>
</comment>
<dbReference type="SMART" id="SM00899">
    <property type="entry name" value="FeoA"/>
    <property type="match status" value="1"/>
</dbReference>
<dbReference type="OrthoDB" id="5340000at2"/>
<dbReference type="GO" id="GO:0046914">
    <property type="term" value="F:transition metal ion binding"/>
    <property type="evidence" value="ECO:0007669"/>
    <property type="project" value="InterPro"/>
</dbReference>
<evidence type="ECO:0000313" key="3">
    <source>
        <dbReference type="EMBL" id="OCL97918.1"/>
    </source>
</evidence>
<dbReference type="EMBL" id="LCUJ01000008">
    <property type="protein sequence ID" value="OCL97918.1"/>
    <property type="molecule type" value="Genomic_DNA"/>
</dbReference>
<protein>
    <submittedName>
        <fullName evidence="3">FeoA domain protein</fullName>
    </submittedName>
</protein>
<name>A0A1C0B5C9_9BACT</name>
<dbReference type="InterPro" id="IPR008988">
    <property type="entry name" value="Transcriptional_repressor_C"/>
</dbReference>
<accession>A0A1C0B5C9</accession>
<keyword evidence="1" id="KW-0408">Iron</keyword>
<dbReference type="STRING" id="544718.AAX25_01652"/>
<dbReference type="InterPro" id="IPR052713">
    <property type="entry name" value="FeoA"/>
</dbReference>
<dbReference type="InterPro" id="IPR038157">
    <property type="entry name" value="FeoA_core_dom"/>
</dbReference>
<gene>
    <name evidence="3" type="ORF">AAX29_01774</name>
</gene>
<evidence type="ECO:0000256" key="1">
    <source>
        <dbReference type="ARBA" id="ARBA00023004"/>
    </source>
</evidence>
<dbReference type="Gene3D" id="2.30.30.90">
    <property type="match status" value="1"/>
</dbReference>
<proteinExistence type="predicted"/>
<sequence length="74" mass="8380">MCINDLEINKEAKIVEINCDDILRNRLYSFGVIKDEKLVVTAKSIAKKTLEIKINQSKIALRSSEASKIKVEIC</sequence>
<reference evidence="4" key="1">
    <citation type="submission" date="2015-05" db="EMBL/GenBank/DDBJ databases">
        <authorList>
            <person name="Rovetto F."/>
            <person name="Cocolin L."/>
            <person name="Illeghems K."/>
            <person name="Van Nieuwerburgh F."/>
            <person name="Houf K."/>
        </authorList>
    </citation>
    <scope>NUCLEOTIDE SEQUENCE [LARGE SCALE GENOMIC DNA]</scope>
    <source>
        <strain evidence="4">DU22</strain>
    </source>
</reference>
<dbReference type="PANTHER" id="PTHR42954:SF2">
    <property type="entry name" value="FE(2+) TRANSPORT PROTEIN A"/>
    <property type="match status" value="1"/>
</dbReference>
<dbReference type="AlphaFoldDB" id="A0A1C0B5C9"/>
<evidence type="ECO:0000259" key="2">
    <source>
        <dbReference type="SMART" id="SM00899"/>
    </source>
</evidence>
<organism evidence="3 4">
    <name type="scientific">Aliarcobacter thereius</name>
    <dbReference type="NCBI Taxonomy" id="544718"/>
    <lineage>
        <taxon>Bacteria</taxon>
        <taxon>Pseudomonadati</taxon>
        <taxon>Campylobacterota</taxon>
        <taxon>Epsilonproteobacteria</taxon>
        <taxon>Campylobacterales</taxon>
        <taxon>Arcobacteraceae</taxon>
        <taxon>Aliarcobacter</taxon>
    </lineage>
</organism>